<dbReference type="GO" id="GO:0016020">
    <property type="term" value="C:membrane"/>
    <property type="evidence" value="ECO:0007669"/>
    <property type="project" value="UniProtKB-SubCell"/>
</dbReference>
<dbReference type="InterPro" id="IPR035969">
    <property type="entry name" value="Rab-GAP_TBC_sf"/>
</dbReference>
<feature type="transmembrane region" description="Helical" evidence="5">
    <location>
        <begin position="654"/>
        <end position="678"/>
    </location>
</feature>
<dbReference type="Gene3D" id="1.10.472.80">
    <property type="entry name" value="Ypt/Rab-GAP domain of gyp1p, domain 3"/>
    <property type="match status" value="1"/>
</dbReference>
<dbReference type="Pfam" id="PF00566">
    <property type="entry name" value="RabGAP-TBC"/>
    <property type="match status" value="1"/>
</dbReference>
<keyword evidence="8" id="KW-1185">Reference proteome</keyword>
<dbReference type="InterPro" id="IPR000195">
    <property type="entry name" value="Rab-GAP-TBC_dom"/>
</dbReference>
<proteinExistence type="predicted"/>
<feature type="transmembrane region" description="Helical" evidence="5">
    <location>
        <begin position="592"/>
        <end position="611"/>
    </location>
</feature>
<dbReference type="OrthoDB" id="7933078at2759"/>
<evidence type="ECO:0000256" key="5">
    <source>
        <dbReference type="SAM" id="Phobius"/>
    </source>
</evidence>
<keyword evidence="4 5" id="KW-0472">Membrane</keyword>
<dbReference type="InterPro" id="IPR006214">
    <property type="entry name" value="Bax_inhibitor_1-related"/>
</dbReference>
<dbReference type="Proteomes" id="UP000241890">
    <property type="component" value="Unassembled WGS sequence"/>
</dbReference>
<dbReference type="Pfam" id="PF01027">
    <property type="entry name" value="Bax1-I"/>
    <property type="match status" value="1"/>
</dbReference>
<dbReference type="SMART" id="SM00164">
    <property type="entry name" value="TBC"/>
    <property type="match status" value="1"/>
</dbReference>
<name>A0A2R5GBQ2_9STRA</name>
<dbReference type="PANTHER" id="PTHR23291">
    <property type="entry name" value="BAX INHIBITOR-RELATED"/>
    <property type="match status" value="1"/>
</dbReference>
<evidence type="ECO:0000256" key="3">
    <source>
        <dbReference type="ARBA" id="ARBA00022989"/>
    </source>
</evidence>
<dbReference type="Gene3D" id="1.10.8.270">
    <property type="entry name" value="putative rabgap domain of human tbc1 domain family member 14 like domains"/>
    <property type="match status" value="1"/>
</dbReference>
<dbReference type="InParanoid" id="A0A2R5GBQ2"/>
<accession>A0A2R5GBQ2</accession>
<feature type="transmembrane region" description="Helical" evidence="5">
    <location>
        <begin position="561"/>
        <end position="580"/>
    </location>
</feature>
<dbReference type="CDD" id="cd10428">
    <property type="entry name" value="LFG_like"/>
    <property type="match status" value="1"/>
</dbReference>
<dbReference type="PANTHER" id="PTHR23291:SF47">
    <property type="entry name" value="TRANSMEMBRANE BAX INHIBITOR MOTIF CONTAINING 7"/>
    <property type="match status" value="1"/>
</dbReference>
<reference evidence="7 8" key="1">
    <citation type="submission" date="2017-12" db="EMBL/GenBank/DDBJ databases">
        <title>Sequencing, de novo assembly and annotation of complete genome of a new Thraustochytrid species, strain FCC1311.</title>
        <authorList>
            <person name="Sedici K."/>
            <person name="Godart F."/>
            <person name="Aiese Cigliano R."/>
            <person name="Sanseverino W."/>
            <person name="Barakat M."/>
            <person name="Ortet P."/>
            <person name="Marechal E."/>
            <person name="Cagnac O."/>
            <person name="Amato A."/>
        </authorList>
    </citation>
    <scope>NUCLEOTIDE SEQUENCE [LARGE SCALE GENOMIC DNA]</scope>
</reference>
<dbReference type="AlphaFoldDB" id="A0A2R5GBQ2"/>
<dbReference type="PROSITE" id="PS50086">
    <property type="entry name" value="TBC_RABGAP"/>
    <property type="match status" value="1"/>
</dbReference>
<feature type="domain" description="Rab-GAP TBC" evidence="6">
    <location>
        <begin position="38"/>
        <end position="245"/>
    </location>
</feature>
<dbReference type="EMBL" id="BEYU01000035">
    <property type="protein sequence ID" value="GBG27759.1"/>
    <property type="molecule type" value="Genomic_DNA"/>
</dbReference>
<keyword evidence="2 5" id="KW-0812">Transmembrane</keyword>
<feature type="transmembrane region" description="Helical" evidence="5">
    <location>
        <begin position="472"/>
        <end position="493"/>
    </location>
</feature>
<evidence type="ECO:0000256" key="4">
    <source>
        <dbReference type="ARBA" id="ARBA00023136"/>
    </source>
</evidence>
<keyword evidence="3 5" id="KW-1133">Transmembrane helix</keyword>
<evidence type="ECO:0000313" key="8">
    <source>
        <dbReference type="Proteomes" id="UP000241890"/>
    </source>
</evidence>
<organism evidence="7 8">
    <name type="scientific">Hondaea fermentalgiana</name>
    <dbReference type="NCBI Taxonomy" id="2315210"/>
    <lineage>
        <taxon>Eukaryota</taxon>
        <taxon>Sar</taxon>
        <taxon>Stramenopiles</taxon>
        <taxon>Bigyra</taxon>
        <taxon>Labyrinthulomycetes</taxon>
        <taxon>Thraustochytrida</taxon>
        <taxon>Thraustochytriidae</taxon>
        <taxon>Hondaea</taxon>
    </lineage>
</organism>
<evidence type="ECO:0000256" key="1">
    <source>
        <dbReference type="ARBA" id="ARBA00004141"/>
    </source>
</evidence>
<protein>
    <submittedName>
        <fullName evidence="7">Protein lifeguard 1</fullName>
    </submittedName>
</protein>
<evidence type="ECO:0000259" key="6">
    <source>
        <dbReference type="PROSITE" id="PS50086"/>
    </source>
</evidence>
<dbReference type="SUPFAM" id="SSF47923">
    <property type="entry name" value="Ypt/Rab-GAP domain of gyp1p"/>
    <property type="match status" value="1"/>
</dbReference>
<evidence type="ECO:0000313" key="7">
    <source>
        <dbReference type="EMBL" id="GBG27759.1"/>
    </source>
</evidence>
<evidence type="ECO:0000256" key="2">
    <source>
        <dbReference type="ARBA" id="ARBA00022692"/>
    </source>
</evidence>
<feature type="transmembrane region" description="Helical" evidence="5">
    <location>
        <begin position="535"/>
        <end position="555"/>
    </location>
</feature>
<comment type="subcellular location">
    <subcellularLocation>
        <location evidence="1">Membrane</location>
        <topology evidence="1">Multi-pass membrane protein</topology>
    </subcellularLocation>
</comment>
<feature type="transmembrane region" description="Helical" evidence="5">
    <location>
        <begin position="617"/>
        <end position="634"/>
    </location>
</feature>
<comment type="caution">
    <text evidence="7">The sequence shown here is derived from an EMBL/GenBank/DDBJ whole genome shotgun (WGS) entry which is preliminary data.</text>
</comment>
<gene>
    <name evidence="7" type="ORF">FCC1311_039822</name>
</gene>
<feature type="transmembrane region" description="Helical" evidence="5">
    <location>
        <begin position="505"/>
        <end position="528"/>
    </location>
</feature>
<sequence>MSSGARQRVVVPQKFKRIVRGQVWRHGPIAGALDDLEALTARDRGVVWSLLFAWALPNDSVRRRYEVLANAEIPQQDLKQITRDVPRTQDCFRKHHDDETSENDGARMKQLERVLRAFVALGVEQGHGEHAIYVQGLNGIAFLLLEVLDSEAEAFAYLVGIGHKLLYSVFGGDTNLVDAQGLWDEVASSRHPIVASRCRDAGLLPGLLCVKWMMTMFTQVSFSGNTVALPFETVLACWDISLLMGMAGVACVMNGLFDTVAEAVRTLPSSACEDRVLDAVTALAQLTPAAIFERARGQLLQPDGADALLDRFRSALRKDLASSRAASELCKAVKPRVTASSGYLADWHAVRKSADSDKGLVCQSARETETKMAPPMPVTRPRSASLHMRNAQQRAAAAEWIQRFDPASGAPYFVHSEEKMADIERGRGGAGWGAQQYDQGNNAQIGNGNFDEDFEPMSAMDIQVRHGFIRKVFSILFIQLVVTFGIVIGIASSETVSNYVQTNTTVYYATLGIAFGCVLVLSCCSNVARTHPWGLIFLCIVTVCEGYVLGVVASFAEIRTVYMALGVTLAITVSLVVFSFQTKYDFTGMGPYLLVALIALLIFGIVLIFITESRTTYTIYAFLGVLLFSAFLVYDTQLIIGGKNRYQLSVDDYIIGALSLYLDVIYIFLYLVMALTGLQN</sequence>